<feature type="domain" description="DFDF" evidence="4">
    <location>
        <begin position="462"/>
        <end position="498"/>
    </location>
</feature>
<dbReference type="SMART" id="SM01271">
    <property type="entry name" value="LSM14"/>
    <property type="match status" value="1"/>
</dbReference>
<protein>
    <submittedName>
        <fullName evidence="7">Decapping 5-like protein</fullName>
    </submittedName>
</protein>
<dbReference type="Proteomes" id="UP000257109">
    <property type="component" value="Unassembled WGS sequence"/>
</dbReference>
<dbReference type="Pfam" id="PF09532">
    <property type="entry name" value="FDF"/>
    <property type="match status" value="1"/>
</dbReference>
<dbReference type="Gene3D" id="2.30.30.100">
    <property type="match status" value="1"/>
</dbReference>
<feature type="region of interest" description="Disordered" evidence="3">
    <location>
        <begin position="423"/>
        <end position="443"/>
    </location>
</feature>
<feature type="short sequence motif" description="FFD box" evidence="1">
    <location>
        <begin position="523"/>
        <end position="538"/>
    </location>
</feature>
<proteinExistence type="predicted"/>
<dbReference type="SUPFAM" id="SSF50182">
    <property type="entry name" value="Sm-like ribonucleoproteins"/>
    <property type="match status" value="2"/>
</dbReference>
<evidence type="ECO:0000259" key="4">
    <source>
        <dbReference type="PROSITE" id="PS51512"/>
    </source>
</evidence>
<feature type="compositionally biased region" description="Polar residues" evidence="3">
    <location>
        <begin position="423"/>
        <end position="441"/>
    </location>
</feature>
<evidence type="ECO:0000256" key="3">
    <source>
        <dbReference type="SAM" id="MobiDB-lite"/>
    </source>
</evidence>
<sequence length="625" mass="67651">MASEFGANGSSTSSSNSEESYIGCFISLISKCEIRYEGVLYFLNIQDSTIGLKNGKFTVNVASSSVKCATKSPYPRGMTLSTFGLIMEIELKIIHNLLLQTPETARAVRSYGTEGRRKNGPQVPPSDTVYEYILFRGNDIKNLQIKSPSTSSKSEEQIFSDPAIIQSQYSGLLSSPVASVGGRSMTESIQRQDSPVISSKAFPVVLPSHQSVTQLGPSNSPAATQVASHPSFSTAMYWQGPSGISSSSSHSLLQSSSLHPPSMAASLAVQNQMQNAETQVPTTTKGGWIALSECGLPVSSAMTSLVNLTHSPSLTSLKFSDSLDIPSLLSTKTPVPYSASMTFDGSNMPQFSSPLRDINFIDAQISGNICPDPRLIHPRHSVHHSAPSFVDSTSGPLPPAPLLLTPDQFAHPREQLFSLTRNLNPNQKDMGSLTQTSSGSTALMPSPASQAPLLPLPTSVQKPQYTAPQFTEEFDFEAMNEKFKKDEVWGSLGKATTKIGVEDNASLNLVDRECNGMIPNPKSAYKKDDFFDTISCNSLTRGSRNGQSRFSERMKLDTETFGNFQQRPNFSHGGYGAGRGENFRGSYNWGRGYGYSGRGRGLLCNHRWSDFFVPISQASVCDKGA</sequence>
<keyword evidence="8" id="KW-1185">Reference proteome</keyword>
<feature type="domain" description="TFG box profile" evidence="6">
    <location>
        <begin position="545"/>
        <end position="565"/>
    </location>
</feature>
<accession>A0A371F3X7</accession>
<evidence type="ECO:0000256" key="1">
    <source>
        <dbReference type="PROSITE-ProRule" id="PRU00846"/>
    </source>
</evidence>
<organism evidence="7 8">
    <name type="scientific">Mucuna pruriens</name>
    <name type="common">Velvet bean</name>
    <name type="synonym">Dolichos pruriens</name>
    <dbReference type="NCBI Taxonomy" id="157652"/>
    <lineage>
        <taxon>Eukaryota</taxon>
        <taxon>Viridiplantae</taxon>
        <taxon>Streptophyta</taxon>
        <taxon>Embryophyta</taxon>
        <taxon>Tracheophyta</taxon>
        <taxon>Spermatophyta</taxon>
        <taxon>Magnoliopsida</taxon>
        <taxon>eudicotyledons</taxon>
        <taxon>Gunneridae</taxon>
        <taxon>Pentapetalae</taxon>
        <taxon>rosids</taxon>
        <taxon>fabids</taxon>
        <taxon>Fabales</taxon>
        <taxon>Fabaceae</taxon>
        <taxon>Papilionoideae</taxon>
        <taxon>50 kb inversion clade</taxon>
        <taxon>NPAAA clade</taxon>
        <taxon>indigoferoid/millettioid clade</taxon>
        <taxon>Phaseoleae</taxon>
        <taxon>Mucuna</taxon>
    </lineage>
</organism>
<dbReference type="SMART" id="SM01199">
    <property type="entry name" value="FDF"/>
    <property type="match status" value="1"/>
</dbReference>
<dbReference type="PROSITE" id="PS51536">
    <property type="entry name" value="TFG"/>
    <property type="match status" value="1"/>
</dbReference>
<dbReference type="PANTHER" id="PTHR13586:SF23">
    <property type="entry name" value="DECAPPING 5-LIKE PROTEIN-RELATED"/>
    <property type="match status" value="1"/>
</dbReference>
<evidence type="ECO:0000259" key="5">
    <source>
        <dbReference type="PROSITE" id="PS51513"/>
    </source>
</evidence>
<dbReference type="EMBL" id="QJKJ01010692">
    <property type="protein sequence ID" value="RDX72989.1"/>
    <property type="molecule type" value="Genomic_DNA"/>
</dbReference>
<dbReference type="OrthoDB" id="21539at2759"/>
<gene>
    <name evidence="7" type="primary">DCP5-L</name>
    <name evidence="7" type="ORF">CR513_47456</name>
</gene>
<dbReference type="InterPro" id="IPR019050">
    <property type="entry name" value="FDF_dom"/>
</dbReference>
<dbReference type="GO" id="GO:0033962">
    <property type="term" value="P:P-body assembly"/>
    <property type="evidence" value="ECO:0007669"/>
    <property type="project" value="TreeGrafter"/>
</dbReference>
<dbReference type="Pfam" id="PF12701">
    <property type="entry name" value="LSM14"/>
    <property type="match status" value="1"/>
</dbReference>
<dbReference type="AlphaFoldDB" id="A0A371F3X7"/>
<comment type="caution">
    <text evidence="7">The sequence shown here is derived from an EMBL/GenBank/DDBJ whole genome shotgun (WGS) entry which is preliminary data.</text>
</comment>
<dbReference type="GO" id="GO:0003729">
    <property type="term" value="F:mRNA binding"/>
    <property type="evidence" value="ECO:0007669"/>
    <property type="project" value="TreeGrafter"/>
</dbReference>
<evidence type="ECO:0000256" key="2">
    <source>
        <dbReference type="PROSITE-ProRule" id="PRU00869"/>
    </source>
</evidence>
<feature type="domain" description="FFD box profile" evidence="5">
    <location>
        <begin position="523"/>
        <end position="538"/>
    </location>
</feature>
<feature type="short sequence motif" description="TFG box" evidence="2">
    <location>
        <begin position="545"/>
        <end position="565"/>
    </location>
</feature>
<name>A0A371F3X7_MUCPR</name>
<evidence type="ECO:0000259" key="6">
    <source>
        <dbReference type="PROSITE" id="PS51536"/>
    </source>
</evidence>
<dbReference type="PROSITE" id="PS51513">
    <property type="entry name" value="FFD"/>
    <property type="match status" value="1"/>
</dbReference>
<dbReference type="InterPro" id="IPR025761">
    <property type="entry name" value="FFD_box"/>
</dbReference>
<dbReference type="PANTHER" id="PTHR13586">
    <property type="entry name" value="SCD6 PROTEIN-RELATED"/>
    <property type="match status" value="1"/>
</dbReference>
<feature type="non-terminal residue" evidence="7">
    <location>
        <position position="1"/>
    </location>
</feature>
<dbReference type="GO" id="GO:0034063">
    <property type="term" value="P:stress granule assembly"/>
    <property type="evidence" value="ECO:0007669"/>
    <property type="project" value="TreeGrafter"/>
</dbReference>
<dbReference type="PROSITE" id="PS51512">
    <property type="entry name" value="DFDF"/>
    <property type="match status" value="1"/>
</dbReference>
<dbReference type="InterPro" id="IPR025768">
    <property type="entry name" value="TFG_box"/>
</dbReference>
<dbReference type="InterPro" id="IPR010920">
    <property type="entry name" value="LSM_dom_sf"/>
</dbReference>
<evidence type="ECO:0000313" key="8">
    <source>
        <dbReference type="Proteomes" id="UP000257109"/>
    </source>
</evidence>
<dbReference type="STRING" id="157652.A0A371F3X7"/>
<dbReference type="InterPro" id="IPR025762">
    <property type="entry name" value="DFDF"/>
</dbReference>
<reference evidence="7" key="1">
    <citation type="submission" date="2018-05" db="EMBL/GenBank/DDBJ databases">
        <title>Draft genome of Mucuna pruriens seed.</title>
        <authorList>
            <person name="Nnadi N.E."/>
            <person name="Vos R."/>
            <person name="Hasami M.H."/>
            <person name="Devisetty U.K."/>
            <person name="Aguiy J.C."/>
        </authorList>
    </citation>
    <scope>NUCLEOTIDE SEQUENCE [LARGE SCALE GENOMIC DNA]</scope>
    <source>
        <strain evidence="7">JCA_2017</strain>
    </source>
</reference>
<dbReference type="GO" id="GO:0000932">
    <property type="term" value="C:P-body"/>
    <property type="evidence" value="ECO:0007669"/>
    <property type="project" value="TreeGrafter"/>
</dbReference>
<dbReference type="InterPro" id="IPR025609">
    <property type="entry name" value="Lsm14-like_N"/>
</dbReference>
<evidence type="ECO:0000313" key="7">
    <source>
        <dbReference type="EMBL" id="RDX72989.1"/>
    </source>
</evidence>
<dbReference type="CDD" id="cd01736">
    <property type="entry name" value="LSm14_N"/>
    <property type="match status" value="1"/>
</dbReference>